<sequence length="404" mass="44360">MGETMVIRPAIDEKAYDAELHTFEKDRTDVLAQTSSRDADEQLVIGVLDRRTEYGWVITSWMAMILSGWNDASVGPLLLRIQDHYRVSYTIVSLLFITAFCGFFTAAVVNVPLNDRFGIGWSTAPPFPLFLISYTLSGLGVGLLDAQSNTLIARLPDAEKQMSLLHAAYATQFSEMKHWNFHYLTSVGIGVINLLLVVYYFRFKTIEKLFSDGGYIEATVEEPMATPTSTENQSGMERERRHVDPEQIDMDTTVVATPKPSGSANKMGRIIRDPVVLLVCLWAFIYVGTEVTIGGWIVTFLREVRGAGPSAGYVSSGFFGGLTLGRVIHVWVARVAPERYILFGYGVVALALQITVWTVKDIVGNAVAVSVVGLCIGPFYPIIMNVLVAVLPVEITGGAIGTSE</sequence>
<keyword evidence="2" id="KW-1185">Reference proteome</keyword>
<proteinExistence type="predicted"/>
<dbReference type="Proteomes" id="UP001230649">
    <property type="component" value="Unassembled WGS sequence"/>
</dbReference>
<name>A0ACC2W198_9TREE</name>
<accession>A0ACC2W198</accession>
<evidence type="ECO:0000313" key="1">
    <source>
        <dbReference type="EMBL" id="KAJ9105110.1"/>
    </source>
</evidence>
<dbReference type="EMBL" id="JASBWS010000050">
    <property type="protein sequence ID" value="KAJ9105110.1"/>
    <property type="molecule type" value="Genomic_DNA"/>
</dbReference>
<evidence type="ECO:0000313" key="2">
    <source>
        <dbReference type="Proteomes" id="UP001230649"/>
    </source>
</evidence>
<reference evidence="1" key="1">
    <citation type="submission" date="2023-04" db="EMBL/GenBank/DDBJ databases">
        <title>Draft Genome sequencing of Naganishia species isolated from polar environments using Oxford Nanopore Technology.</title>
        <authorList>
            <person name="Leo P."/>
            <person name="Venkateswaran K."/>
        </authorList>
    </citation>
    <scope>NUCLEOTIDE SEQUENCE</scope>
    <source>
        <strain evidence="1">MNA-CCFEE 5262</strain>
    </source>
</reference>
<gene>
    <name evidence="1" type="ORF">QFC20_004397</name>
</gene>
<organism evidence="1 2">
    <name type="scientific">Naganishia adeliensis</name>
    <dbReference type="NCBI Taxonomy" id="92952"/>
    <lineage>
        <taxon>Eukaryota</taxon>
        <taxon>Fungi</taxon>
        <taxon>Dikarya</taxon>
        <taxon>Basidiomycota</taxon>
        <taxon>Agaricomycotina</taxon>
        <taxon>Tremellomycetes</taxon>
        <taxon>Filobasidiales</taxon>
        <taxon>Filobasidiaceae</taxon>
        <taxon>Naganishia</taxon>
    </lineage>
</organism>
<protein>
    <submittedName>
        <fullName evidence="1">Uncharacterized protein</fullName>
    </submittedName>
</protein>
<comment type="caution">
    <text evidence="1">The sequence shown here is derived from an EMBL/GenBank/DDBJ whole genome shotgun (WGS) entry which is preliminary data.</text>
</comment>